<dbReference type="WBParaSite" id="jg12235">
    <property type="protein sequence ID" value="jg12235"/>
    <property type="gene ID" value="jg12235"/>
</dbReference>
<name>A0A915CUC7_9BILA</name>
<keyword evidence="1" id="KW-1185">Reference proteome</keyword>
<evidence type="ECO:0000313" key="1">
    <source>
        <dbReference type="Proteomes" id="UP000887574"/>
    </source>
</evidence>
<accession>A0A915CUC7</accession>
<evidence type="ECO:0000313" key="2">
    <source>
        <dbReference type="WBParaSite" id="jg12235"/>
    </source>
</evidence>
<protein>
    <submittedName>
        <fullName evidence="2">Uncharacterized protein</fullName>
    </submittedName>
</protein>
<dbReference type="Proteomes" id="UP000887574">
    <property type="component" value="Unplaced"/>
</dbReference>
<proteinExistence type="predicted"/>
<organism evidence="1 2">
    <name type="scientific">Ditylenchus dipsaci</name>
    <dbReference type="NCBI Taxonomy" id="166011"/>
    <lineage>
        <taxon>Eukaryota</taxon>
        <taxon>Metazoa</taxon>
        <taxon>Ecdysozoa</taxon>
        <taxon>Nematoda</taxon>
        <taxon>Chromadorea</taxon>
        <taxon>Rhabditida</taxon>
        <taxon>Tylenchina</taxon>
        <taxon>Tylenchomorpha</taxon>
        <taxon>Sphaerularioidea</taxon>
        <taxon>Anguinidae</taxon>
        <taxon>Anguininae</taxon>
        <taxon>Ditylenchus</taxon>
    </lineage>
</organism>
<dbReference type="AlphaFoldDB" id="A0A915CUC7"/>
<sequence>MVLSTVRYFRFNYLTLQVDSIVLNHFVRLIRNLSHLQALELYIRGETEEVWTDESFEVIFRNHASHSFPIFALFEKLTLSGRLQYFDTSEVLFPEQICQALIRCKDLTGIFCAQTKLRKKQWIDLLLVTLEKIHQGEKLPATADDERILHTNYGNDINIDLPHHPWVRFYKNCEQFPSSRVQEHIRLGGVSNKPNC</sequence>
<reference evidence="2" key="1">
    <citation type="submission" date="2022-11" db="UniProtKB">
        <authorList>
            <consortium name="WormBaseParasite"/>
        </authorList>
    </citation>
    <scope>IDENTIFICATION</scope>
</reference>